<comment type="catalytic activity">
    <reaction evidence="13 15 16">
        <text>NAD(+) + (deoxyribonucleotide)n-3'-hydroxyl + 5'-phospho-(deoxyribonucleotide)m = (deoxyribonucleotide)n+m + AMP + beta-nicotinamide D-nucleotide.</text>
        <dbReference type="EC" id="6.5.1.2"/>
    </reaction>
</comment>
<feature type="binding site" evidence="15">
    <location>
        <position position="424"/>
    </location>
    <ligand>
        <name>Zn(2+)</name>
        <dbReference type="ChEBI" id="CHEBI:29105"/>
    </ligand>
</feature>
<feature type="binding site" evidence="15">
    <location>
        <position position="288"/>
    </location>
    <ligand>
        <name>NAD(+)</name>
        <dbReference type="ChEBI" id="CHEBI:57540"/>
    </ligand>
</feature>
<dbReference type="GO" id="GO:0003911">
    <property type="term" value="F:DNA ligase (NAD+) activity"/>
    <property type="evidence" value="ECO:0007669"/>
    <property type="project" value="UniProtKB-UniRule"/>
</dbReference>
<dbReference type="Gene3D" id="3.30.470.30">
    <property type="entry name" value="DNA ligase/mRNA capping enzyme"/>
    <property type="match status" value="1"/>
</dbReference>
<dbReference type="SMART" id="SM00292">
    <property type="entry name" value="BRCT"/>
    <property type="match status" value="1"/>
</dbReference>
<feature type="binding site" evidence="15">
    <location>
        <position position="115"/>
    </location>
    <ligand>
        <name>NAD(+)</name>
        <dbReference type="ChEBI" id="CHEBI:57540"/>
    </ligand>
</feature>
<dbReference type="Pfam" id="PF01653">
    <property type="entry name" value="DNA_ligase_aden"/>
    <property type="match status" value="1"/>
</dbReference>
<evidence type="ECO:0000259" key="17">
    <source>
        <dbReference type="PROSITE" id="PS50172"/>
    </source>
</evidence>
<dbReference type="InterPro" id="IPR013839">
    <property type="entry name" value="DNAligase_adenylation"/>
</dbReference>
<dbReference type="Proteomes" id="UP000541058">
    <property type="component" value="Unassembled WGS sequence"/>
</dbReference>
<evidence type="ECO:0000256" key="2">
    <source>
        <dbReference type="ARBA" id="ARBA00012722"/>
    </source>
</evidence>
<feature type="binding site" evidence="15">
    <location>
        <position position="409"/>
    </location>
    <ligand>
        <name>Zn(2+)</name>
        <dbReference type="ChEBI" id="CHEBI:29105"/>
    </ligand>
</feature>
<feature type="binding site" evidence="15">
    <location>
        <begin position="36"/>
        <end position="40"/>
    </location>
    <ligand>
        <name>NAD(+)</name>
        <dbReference type="ChEBI" id="CHEBI:57540"/>
    </ligand>
</feature>
<feature type="domain" description="BRCT" evidence="17">
    <location>
        <begin position="592"/>
        <end position="668"/>
    </location>
</feature>
<dbReference type="PANTHER" id="PTHR23389:SF9">
    <property type="entry name" value="DNA LIGASE"/>
    <property type="match status" value="1"/>
</dbReference>
<dbReference type="NCBIfam" id="TIGR00575">
    <property type="entry name" value="dnlj"/>
    <property type="match status" value="1"/>
</dbReference>
<dbReference type="Gene3D" id="6.20.10.30">
    <property type="match status" value="1"/>
</dbReference>
<dbReference type="Pfam" id="PF00533">
    <property type="entry name" value="BRCT"/>
    <property type="match status" value="1"/>
</dbReference>
<keyword evidence="8 15" id="KW-0862">Zinc</keyword>
<dbReference type="PROSITE" id="PS50172">
    <property type="entry name" value="BRCT"/>
    <property type="match status" value="1"/>
</dbReference>
<evidence type="ECO:0000256" key="11">
    <source>
        <dbReference type="ARBA" id="ARBA00023204"/>
    </source>
</evidence>
<evidence type="ECO:0000256" key="15">
    <source>
        <dbReference type="HAMAP-Rule" id="MF_01588"/>
    </source>
</evidence>
<keyword evidence="4 15" id="KW-0436">Ligase</keyword>
<dbReference type="GO" id="GO:0005829">
    <property type="term" value="C:cytosol"/>
    <property type="evidence" value="ECO:0007669"/>
    <property type="project" value="TreeGrafter"/>
</dbReference>
<dbReference type="SUPFAM" id="SSF52113">
    <property type="entry name" value="BRCT domain"/>
    <property type="match status" value="1"/>
</dbReference>
<accession>A0A7X8H0F2</accession>
<dbReference type="PIRSF" id="PIRSF001604">
    <property type="entry name" value="LigA"/>
    <property type="match status" value="1"/>
</dbReference>
<dbReference type="GO" id="GO:0006281">
    <property type="term" value="P:DNA repair"/>
    <property type="evidence" value="ECO:0007669"/>
    <property type="project" value="UniProtKB-KW"/>
</dbReference>
<dbReference type="Gene3D" id="1.10.287.610">
    <property type="entry name" value="Helix hairpin bin"/>
    <property type="match status" value="1"/>
</dbReference>
<dbReference type="InterPro" id="IPR033136">
    <property type="entry name" value="DNA_ligase_CS"/>
</dbReference>
<dbReference type="HAMAP" id="MF_01588">
    <property type="entry name" value="DNA_ligase_A"/>
    <property type="match status" value="1"/>
</dbReference>
<evidence type="ECO:0000256" key="1">
    <source>
        <dbReference type="ARBA" id="ARBA00004067"/>
    </source>
</evidence>
<dbReference type="SMART" id="SM00532">
    <property type="entry name" value="LIGANc"/>
    <property type="match status" value="1"/>
</dbReference>
<dbReference type="SUPFAM" id="SSF56091">
    <property type="entry name" value="DNA ligase/mRNA capping enzyme, catalytic domain"/>
    <property type="match status" value="1"/>
</dbReference>
<dbReference type="CDD" id="cd17748">
    <property type="entry name" value="BRCT_DNA_ligase_like"/>
    <property type="match status" value="1"/>
</dbReference>
<dbReference type="AlphaFoldDB" id="A0A7X8H0F2"/>
<evidence type="ECO:0000256" key="8">
    <source>
        <dbReference type="ARBA" id="ARBA00022833"/>
    </source>
</evidence>
<dbReference type="Pfam" id="PF03119">
    <property type="entry name" value="DNA_ligase_ZBD"/>
    <property type="match status" value="1"/>
</dbReference>
<evidence type="ECO:0000256" key="4">
    <source>
        <dbReference type="ARBA" id="ARBA00022598"/>
    </source>
</evidence>
<dbReference type="PROSITE" id="PS01055">
    <property type="entry name" value="DNA_LIGASE_N1"/>
    <property type="match status" value="1"/>
</dbReference>
<feature type="binding site" evidence="15">
    <location>
        <begin position="85"/>
        <end position="86"/>
    </location>
    <ligand>
        <name>NAD(+)</name>
        <dbReference type="ChEBI" id="CHEBI:57540"/>
    </ligand>
</feature>
<dbReference type="InterPro" id="IPR018239">
    <property type="entry name" value="DNA_ligase_AS"/>
</dbReference>
<dbReference type="EC" id="6.5.1.2" evidence="2 15"/>
<dbReference type="InterPro" id="IPR001679">
    <property type="entry name" value="DNA_ligase"/>
</dbReference>
<name>A0A7X8H0F2_9LACT</name>
<dbReference type="FunFam" id="1.10.150.20:FF:000006">
    <property type="entry name" value="DNA ligase"/>
    <property type="match status" value="1"/>
</dbReference>
<evidence type="ECO:0000256" key="3">
    <source>
        <dbReference type="ARBA" id="ARBA00013308"/>
    </source>
</evidence>
<sequence>MKNMQPNSIERLEQLIELLNDYAYHYYVLDKPIASDHDYDELYRELVDIETLHPEWIRPESPTQRVGGQLLEGFKKVSHAQSMYSLGNAFNENEVAAFIERVTNAASGPVSFMCECKIDGLAIALTYEAGKLVRGATRGDGTIGEDITHNIRTINSIPLQLRRPISTEVRGEAYMPKAVFAALNAARDEKGEVPLANPRNAAAGALRQIDPKMAKQRQLNAFIYDSILTESFNPMSQEELFNQFSEVGLRTNPLRRLCQTKDEVMDFIHEVGAKRHDLPYDIDGVVIKVNDFQLREALGFTVKAPRWAIAYKFPAEVATTVVRDVEWTVGRTGVVTPTAVMDPVNLAGSVVQRATLHNIDIIADLDVRIADTVHLHKAGDIIPEILEVLMDQRPANSQPLTIPNQCPACQSELIRIDDEVALRCQNPLCPAQQLAQLSHFVSRNAMNIVGLGEKVIEQLLNKELVKDAADLYYLTYEELLTLDKIKDRSANKILQAIEESKQQSLERLLFGLGIRHVGAKAAQLVAQKFGTMERIMTATLEDFSSIEGLGIMISQSLVNFFAEEGSHQLIQRLQDAGVQMSYQGVTIEDIANLSTEWTGKTVVITGSFADYDRKELQAKLESLGAKVTSSVSKKTDIVVAGEAAGSKLTKAQDLGITIYNEAQLLERI</sequence>
<dbReference type="InterPro" id="IPR013840">
    <property type="entry name" value="DNAligase_N"/>
</dbReference>
<keyword evidence="7 15" id="KW-0227">DNA damage</keyword>
<dbReference type="InterPro" id="IPR004149">
    <property type="entry name" value="Znf_DNAligase_C4"/>
</dbReference>
<keyword evidence="10 15" id="KW-0520">NAD</keyword>
<dbReference type="SUPFAM" id="SSF50249">
    <property type="entry name" value="Nucleic acid-binding proteins"/>
    <property type="match status" value="1"/>
</dbReference>
<protein>
    <recommendedName>
        <fullName evidence="3 15">DNA ligase</fullName>
        <ecNumber evidence="2 15">6.5.1.2</ecNumber>
    </recommendedName>
    <alternativeName>
        <fullName evidence="15">Polydeoxyribonucleotide synthase [NAD(+)]</fullName>
    </alternativeName>
</protein>
<dbReference type="PANTHER" id="PTHR23389">
    <property type="entry name" value="CHROMOSOME TRANSMISSION FIDELITY FACTOR 18"/>
    <property type="match status" value="1"/>
</dbReference>
<evidence type="ECO:0000256" key="13">
    <source>
        <dbReference type="ARBA" id="ARBA00034005"/>
    </source>
</evidence>
<proteinExistence type="inferred from homology"/>
<dbReference type="FunFam" id="2.40.50.140:FF:000012">
    <property type="entry name" value="DNA ligase"/>
    <property type="match status" value="1"/>
</dbReference>
<dbReference type="RefSeq" id="WP_276649057.1">
    <property type="nucleotide sequence ID" value="NZ_JAAYSM010000262.1"/>
</dbReference>
<evidence type="ECO:0000256" key="9">
    <source>
        <dbReference type="ARBA" id="ARBA00022842"/>
    </source>
</evidence>
<evidence type="ECO:0000256" key="6">
    <source>
        <dbReference type="ARBA" id="ARBA00022723"/>
    </source>
</evidence>
<dbReference type="FunFam" id="1.10.150.20:FF:000007">
    <property type="entry name" value="DNA ligase"/>
    <property type="match status" value="1"/>
</dbReference>
<dbReference type="GO" id="GO:0006260">
    <property type="term" value="P:DNA replication"/>
    <property type="evidence" value="ECO:0007669"/>
    <property type="project" value="UniProtKB-KW"/>
</dbReference>
<dbReference type="GO" id="GO:0046872">
    <property type="term" value="F:metal ion binding"/>
    <property type="evidence" value="ECO:0007669"/>
    <property type="project" value="UniProtKB-KW"/>
</dbReference>
<keyword evidence="6 15" id="KW-0479">Metal-binding</keyword>
<dbReference type="FunFam" id="3.30.470.30:FF:000001">
    <property type="entry name" value="DNA ligase"/>
    <property type="match status" value="1"/>
</dbReference>
<dbReference type="Gene3D" id="2.40.50.140">
    <property type="entry name" value="Nucleic acid-binding proteins"/>
    <property type="match status" value="1"/>
</dbReference>
<dbReference type="SUPFAM" id="SSF47781">
    <property type="entry name" value="RuvA domain 2-like"/>
    <property type="match status" value="1"/>
</dbReference>
<gene>
    <name evidence="15 18" type="primary">ligA</name>
    <name evidence="18" type="ORF">GX355_07905</name>
</gene>
<dbReference type="InterPro" id="IPR036420">
    <property type="entry name" value="BRCT_dom_sf"/>
</dbReference>
<dbReference type="Pfam" id="PF03120">
    <property type="entry name" value="OB_DNA_ligase"/>
    <property type="match status" value="1"/>
</dbReference>
<organism evidence="18 19">
    <name type="scientific">Globicatella sulfidifaciens</name>
    <dbReference type="NCBI Taxonomy" id="136093"/>
    <lineage>
        <taxon>Bacteria</taxon>
        <taxon>Bacillati</taxon>
        <taxon>Bacillota</taxon>
        <taxon>Bacilli</taxon>
        <taxon>Lactobacillales</taxon>
        <taxon>Aerococcaceae</taxon>
        <taxon>Globicatella</taxon>
    </lineage>
</organism>
<dbReference type="Gene3D" id="1.10.150.20">
    <property type="entry name" value="5' to 3' exonuclease, C-terminal subdomain"/>
    <property type="match status" value="2"/>
</dbReference>
<evidence type="ECO:0000256" key="16">
    <source>
        <dbReference type="RuleBase" id="RU000618"/>
    </source>
</evidence>
<dbReference type="CDD" id="cd00114">
    <property type="entry name" value="LIGANc"/>
    <property type="match status" value="1"/>
</dbReference>
<feature type="binding site" evidence="15">
    <location>
        <position position="172"/>
    </location>
    <ligand>
        <name>NAD(+)</name>
        <dbReference type="ChEBI" id="CHEBI:57540"/>
    </ligand>
</feature>
<reference evidence="18 19" key="1">
    <citation type="journal article" date="2020" name="Biotechnol. Biofuels">
        <title>New insights from the biogas microbiome by comprehensive genome-resolved metagenomics of nearly 1600 species originating from multiple anaerobic digesters.</title>
        <authorList>
            <person name="Campanaro S."/>
            <person name="Treu L."/>
            <person name="Rodriguez-R L.M."/>
            <person name="Kovalovszki A."/>
            <person name="Ziels R.M."/>
            <person name="Maus I."/>
            <person name="Zhu X."/>
            <person name="Kougias P.G."/>
            <person name="Basile A."/>
            <person name="Luo G."/>
            <person name="Schluter A."/>
            <person name="Konstantinidis K.T."/>
            <person name="Angelidaki I."/>
        </authorList>
    </citation>
    <scope>NUCLEOTIDE SEQUENCE [LARGE SCALE GENOMIC DNA]</scope>
    <source>
        <strain evidence="18">AS23ysBPME_34</strain>
    </source>
</reference>
<feature type="binding site" evidence="15">
    <location>
        <position position="138"/>
    </location>
    <ligand>
        <name>NAD(+)</name>
        <dbReference type="ChEBI" id="CHEBI:57540"/>
    </ligand>
</feature>
<dbReference type="Gene3D" id="3.40.50.10190">
    <property type="entry name" value="BRCT domain"/>
    <property type="match status" value="1"/>
</dbReference>
<evidence type="ECO:0000256" key="14">
    <source>
        <dbReference type="ARBA" id="ARBA00060881"/>
    </source>
</evidence>
<dbReference type="InterPro" id="IPR012340">
    <property type="entry name" value="NA-bd_OB-fold"/>
</dbReference>
<feature type="binding site" evidence="15">
    <location>
        <position position="406"/>
    </location>
    <ligand>
        <name>Zn(2+)</name>
        <dbReference type="ChEBI" id="CHEBI:29105"/>
    </ligand>
</feature>
<feature type="binding site" evidence="15">
    <location>
        <position position="429"/>
    </location>
    <ligand>
        <name>Zn(2+)</name>
        <dbReference type="ChEBI" id="CHEBI:29105"/>
    </ligand>
</feature>
<dbReference type="NCBIfam" id="NF005932">
    <property type="entry name" value="PRK07956.1"/>
    <property type="match status" value="1"/>
</dbReference>
<dbReference type="EMBL" id="JAAYSM010000262">
    <property type="protein sequence ID" value="NLJ18774.1"/>
    <property type="molecule type" value="Genomic_DNA"/>
</dbReference>
<dbReference type="PROSITE" id="PS01056">
    <property type="entry name" value="DNA_LIGASE_N2"/>
    <property type="match status" value="1"/>
</dbReference>
<keyword evidence="9 15" id="KW-0460">Magnesium</keyword>
<evidence type="ECO:0000256" key="5">
    <source>
        <dbReference type="ARBA" id="ARBA00022705"/>
    </source>
</evidence>
<keyword evidence="12 15" id="KW-0464">Manganese</keyword>
<comment type="cofactor">
    <cofactor evidence="15">
        <name>Mg(2+)</name>
        <dbReference type="ChEBI" id="CHEBI:18420"/>
    </cofactor>
    <cofactor evidence="15">
        <name>Mn(2+)</name>
        <dbReference type="ChEBI" id="CHEBI:29035"/>
    </cofactor>
</comment>
<dbReference type="InterPro" id="IPR004150">
    <property type="entry name" value="NAD_DNA_ligase_OB"/>
</dbReference>
<dbReference type="InterPro" id="IPR010994">
    <property type="entry name" value="RuvA_2-like"/>
</dbReference>
<feature type="binding site" evidence="15">
    <location>
        <position position="312"/>
    </location>
    <ligand>
        <name>NAD(+)</name>
        <dbReference type="ChEBI" id="CHEBI:57540"/>
    </ligand>
</feature>
<evidence type="ECO:0000256" key="10">
    <source>
        <dbReference type="ARBA" id="ARBA00023027"/>
    </source>
</evidence>
<dbReference type="Pfam" id="PF12826">
    <property type="entry name" value="HHH_2"/>
    <property type="match status" value="1"/>
</dbReference>
<evidence type="ECO:0000313" key="19">
    <source>
        <dbReference type="Proteomes" id="UP000541058"/>
    </source>
</evidence>
<dbReference type="InterPro" id="IPR041663">
    <property type="entry name" value="DisA/LigA_HHH"/>
</dbReference>
<dbReference type="InterPro" id="IPR001357">
    <property type="entry name" value="BRCT_dom"/>
</dbReference>
<comment type="caution">
    <text evidence="18">The sequence shown here is derived from an EMBL/GenBank/DDBJ whole genome shotgun (WGS) entry which is preliminary data.</text>
</comment>
<comment type="function">
    <text evidence="1 15">DNA ligase that catalyzes the formation of phosphodiester linkages between 5'-phosphoryl and 3'-hydroxyl groups in double-stranded DNA using NAD as a coenzyme and as the energy source for the reaction. It is essential for DNA replication and repair of damaged DNA.</text>
</comment>
<feature type="active site" description="N6-AMP-lysine intermediate" evidence="15">
    <location>
        <position position="117"/>
    </location>
</feature>
<evidence type="ECO:0000313" key="18">
    <source>
        <dbReference type="EMBL" id="NLJ18774.1"/>
    </source>
</evidence>
<comment type="similarity">
    <text evidence="14 15">Belongs to the NAD-dependent DNA ligase family. LigA subfamily.</text>
</comment>
<evidence type="ECO:0000256" key="7">
    <source>
        <dbReference type="ARBA" id="ARBA00022763"/>
    </source>
</evidence>
<evidence type="ECO:0000256" key="12">
    <source>
        <dbReference type="ARBA" id="ARBA00023211"/>
    </source>
</evidence>
<keyword evidence="5 15" id="KW-0235">DNA replication</keyword>
<keyword evidence="11 15" id="KW-0234">DNA repair</keyword>